<organism evidence="2 3">
    <name type="scientific">Haloferax massiliensis</name>
    <dbReference type="NCBI Taxonomy" id="1476858"/>
    <lineage>
        <taxon>Archaea</taxon>
        <taxon>Methanobacteriati</taxon>
        <taxon>Methanobacteriota</taxon>
        <taxon>Stenosarchaea group</taxon>
        <taxon>Halobacteria</taxon>
        <taxon>Halobacteriales</taxon>
        <taxon>Haloferacaceae</taxon>
        <taxon>Haloferax</taxon>
    </lineage>
</organism>
<keyword evidence="3" id="KW-1185">Reference proteome</keyword>
<gene>
    <name evidence="2" type="ORF">BN996_02283</name>
</gene>
<name>A0A0D6JT70_9EURY</name>
<protein>
    <submittedName>
        <fullName evidence="2">Uncharacterized protein</fullName>
    </submittedName>
</protein>
<dbReference type="RefSeq" id="WP_089779055.1">
    <property type="nucleotide sequence ID" value="NZ_CABLRR010000002.1"/>
</dbReference>
<evidence type="ECO:0000313" key="2">
    <source>
        <dbReference type="EMBL" id="CQR50800.1"/>
    </source>
</evidence>
<accession>A0A0D6JT70</accession>
<evidence type="ECO:0000256" key="1">
    <source>
        <dbReference type="SAM" id="MobiDB-lite"/>
    </source>
</evidence>
<feature type="compositionally biased region" description="Polar residues" evidence="1">
    <location>
        <begin position="10"/>
        <end position="25"/>
    </location>
</feature>
<dbReference type="EMBL" id="CSTE01000002">
    <property type="protein sequence ID" value="CQR50800.1"/>
    <property type="molecule type" value="Genomic_DNA"/>
</dbReference>
<proteinExistence type="predicted"/>
<feature type="region of interest" description="Disordered" evidence="1">
    <location>
        <begin position="1"/>
        <end position="60"/>
    </location>
</feature>
<reference evidence="3" key="1">
    <citation type="submission" date="2015-03" db="EMBL/GenBank/DDBJ databases">
        <authorList>
            <person name="Urmite Genomes"/>
        </authorList>
    </citation>
    <scope>NUCLEOTIDE SEQUENCE [LARGE SCALE GENOMIC DNA]</scope>
    <source>
        <strain evidence="3">Arc-Hr</strain>
    </source>
</reference>
<sequence>MHRRDGRALSNASNPSNPGQRNRLTAANGKRGAAGVEPCGRGFESEFRAADGGSDADYST</sequence>
<dbReference type="Proteomes" id="UP000198902">
    <property type="component" value="Unassembled WGS sequence"/>
</dbReference>
<evidence type="ECO:0000313" key="3">
    <source>
        <dbReference type="Proteomes" id="UP000198902"/>
    </source>
</evidence>
<dbReference type="AlphaFoldDB" id="A0A0D6JT70"/>